<name>A0ABR1BGN0_NECAM</name>
<feature type="chain" id="PRO_5045593944" evidence="2">
    <location>
        <begin position="22"/>
        <end position="467"/>
    </location>
</feature>
<keyword evidence="2" id="KW-0732">Signal</keyword>
<keyword evidence="1" id="KW-0472">Membrane</keyword>
<protein>
    <submittedName>
        <fullName evidence="3">Uncharacterized protein</fullName>
    </submittedName>
</protein>
<evidence type="ECO:0000256" key="1">
    <source>
        <dbReference type="SAM" id="Phobius"/>
    </source>
</evidence>
<evidence type="ECO:0000313" key="4">
    <source>
        <dbReference type="Proteomes" id="UP001303046"/>
    </source>
</evidence>
<accession>A0ABR1BGN0</accession>
<evidence type="ECO:0000313" key="3">
    <source>
        <dbReference type="EMBL" id="KAK6725691.1"/>
    </source>
</evidence>
<gene>
    <name evidence="3" type="primary">Necator_chrI.g291</name>
    <name evidence="3" type="ORF">RB195_004170</name>
</gene>
<evidence type="ECO:0000256" key="2">
    <source>
        <dbReference type="SAM" id="SignalP"/>
    </source>
</evidence>
<comment type="caution">
    <text evidence="3">The sequence shown here is derived from an EMBL/GenBank/DDBJ whole genome shotgun (WGS) entry which is preliminary data.</text>
</comment>
<dbReference type="EMBL" id="JAVFWL010000001">
    <property type="protein sequence ID" value="KAK6725691.1"/>
    <property type="molecule type" value="Genomic_DNA"/>
</dbReference>
<feature type="signal peptide" evidence="2">
    <location>
        <begin position="1"/>
        <end position="21"/>
    </location>
</feature>
<sequence>MHLLFSSFVFLAIFYISRVNGGEIVVDDYVNPDNPDSDGSDDYIVDQQGDGNDTMTVEDSDEEQMVFKRTKSELSTSHLRECLTNKKMVVASPDFFTRDVHINEPPIRLLGITTDCFVYYGWLHQLFEKRDLAKYELGLSYKGACKDFKPFLIRTTNPGTKELLLVAVKRFGRRALVQSIARERVLFGSHQTGIVWMEMNPYARHEQFLSNEFPRDFTYADATPLFYRIYIMGHSSTKTKILELKISIDENENLVPFITNTVLEVDPVIHPPVFGSTFIAAHNFKLANTNGSGFVFVRQLFNEDGTPSYGQYKSVGIPITSLVTSSFVGAGPRPRYQGHHYQNDFVTVYYNRECPLIGNFMLYRQQAYVNWTRTTLPPPELELIKMSTRRWFNQLRFHRRMAYPHTVHRAQRHNILRNWIKAFPAILLNCLLLGIIVCGIQWCVHLHESRKARRAGLSRSVSLADSF</sequence>
<keyword evidence="4" id="KW-1185">Reference proteome</keyword>
<reference evidence="3 4" key="1">
    <citation type="submission" date="2023-08" db="EMBL/GenBank/DDBJ databases">
        <title>A Necator americanus chromosomal reference genome.</title>
        <authorList>
            <person name="Ilik V."/>
            <person name="Petrzelkova K.J."/>
            <person name="Pardy F."/>
            <person name="Fuh T."/>
            <person name="Niatou-Singa F.S."/>
            <person name="Gouil Q."/>
            <person name="Baker L."/>
            <person name="Ritchie M.E."/>
            <person name="Jex A.R."/>
            <person name="Gazzola D."/>
            <person name="Li H."/>
            <person name="Toshio Fujiwara R."/>
            <person name="Zhan B."/>
            <person name="Aroian R.V."/>
            <person name="Pafco B."/>
            <person name="Schwarz E.M."/>
        </authorList>
    </citation>
    <scope>NUCLEOTIDE SEQUENCE [LARGE SCALE GENOMIC DNA]</scope>
    <source>
        <strain evidence="3 4">Aroian</strain>
        <tissue evidence="3">Whole animal</tissue>
    </source>
</reference>
<dbReference type="Proteomes" id="UP001303046">
    <property type="component" value="Unassembled WGS sequence"/>
</dbReference>
<feature type="transmembrane region" description="Helical" evidence="1">
    <location>
        <begin position="422"/>
        <end position="444"/>
    </location>
</feature>
<organism evidence="3 4">
    <name type="scientific">Necator americanus</name>
    <name type="common">Human hookworm</name>
    <dbReference type="NCBI Taxonomy" id="51031"/>
    <lineage>
        <taxon>Eukaryota</taxon>
        <taxon>Metazoa</taxon>
        <taxon>Ecdysozoa</taxon>
        <taxon>Nematoda</taxon>
        <taxon>Chromadorea</taxon>
        <taxon>Rhabditida</taxon>
        <taxon>Rhabditina</taxon>
        <taxon>Rhabditomorpha</taxon>
        <taxon>Strongyloidea</taxon>
        <taxon>Ancylostomatidae</taxon>
        <taxon>Bunostominae</taxon>
        <taxon>Necator</taxon>
    </lineage>
</organism>
<keyword evidence="1" id="KW-0812">Transmembrane</keyword>
<keyword evidence="1" id="KW-1133">Transmembrane helix</keyword>
<proteinExistence type="predicted"/>